<keyword evidence="1" id="KW-0732">Signal</keyword>
<organism evidence="2 3">
    <name type="scientific">Luteimonas salinilitoris</name>
    <dbReference type="NCBI Taxonomy" id="3237697"/>
    <lineage>
        <taxon>Bacteria</taxon>
        <taxon>Pseudomonadati</taxon>
        <taxon>Pseudomonadota</taxon>
        <taxon>Gammaproteobacteria</taxon>
        <taxon>Lysobacterales</taxon>
        <taxon>Lysobacteraceae</taxon>
        <taxon>Luteimonas</taxon>
    </lineage>
</organism>
<proteinExistence type="predicted"/>
<name>A0ABV4HSU5_9GAMM</name>
<evidence type="ECO:0000256" key="1">
    <source>
        <dbReference type="SAM" id="SignalP"/>
    </source>
</evidence>
<reference evidence="2 3" key="1">
    <citation type="submission" date="2024-07" db="EMBL/GenBank/DDBJ databases">
        <title>Luteimonas salilacus sp. nov., isolated from the shore soil of Salt Lake in Tibet of China.</title>
        <authorList>
            <person name="Zhang X."/>
            <person name="Li A."/>
        </authorList>
    </citation>
    <scope>NUCLEOTIDE SEQUENCE [LARGE SCALE GENOMIC DNA]</scope>
    <source>
        <strain evidence="2 3">B3-2-R+30</strain>
    </source>
</reference>
<dbReference type="Proteomes" id="UP001566331">
    <property type="component" value="Unassembled WGS sequence"/>
</dbReference>
<feature type="chain" id="PRO_5047144343" evidence="1">
    <location>
        <begin position="32"/>
        <end position="107"/>
    </location>
</feature>
<gene>
    <name evidence="2" type="ORF">AB6713_14545</name>
</gene>
<comment type="caution">
    <text evidence="2">The sequence shown here is derived from an EMBL/GenBank/DDBJ whole genome shotgun (WGS) entry which is preliminary data.</text>
</comment>
<dbReference type="RefSeq" id="WP_370565325.1">
    <property type="nucleotide sequence ID" value="NZ_JBFWIB010000015.1"/>
</dbReference>
<feature type="signal peptide" evidence="1">
    <location>
        <begin position="1"/>
        <end position="31"/>
    </location>
</feature>
<dbReference type="EMBL" id="JBFWIC010000022">
    <property type="protein sequence ID" value="MEZ0475822.1"/>
    <property type="molecule type" value="Genomic_DNA"/>
</dbReference>
<sequence>MTTRFQSAVPALALAAALGSALAMNIAPAQAGEKGAAQEKCYGVALAGKNDCAAGPGTTCAGTAKTDHQANAWKHVPAGTCTKTTSKTSPTGYGQLAAFEAKTAKSS</sequence>
<dbReference type="InterPro" id="IPR018740">
    <property type="entry name" value="DUF2282_membr"/>
</dbReference>
<dbReference type="Pfam" id="PF10048">
    <property type="entry name" value="DUF2282"/>
    <property type="match status" value="1"/>
</dbReference>
<keyword evidence="3" id="KW-1185">Reference proteome</keyword>
<evidence type="ECO:0000313" key="3">
    <source>
        <dbReference type="Proteomes" id="UP001566331"/>
    </source>
</evidence>
<evidence type="ECO:0000313" key="2">
    <source>
        <dbReference type="EMBL" id="MEZ0475822.1"/>
    </source>
</evidence>
<protein>
    <submittedName>
        <fullName evidence="2">DUF2282 domain-containing protein</fullName>
    </submittedName>
</protein>
<accession>A0ABV4HSU5</accession>